<sequence>MATETTVHVSIIIFRGEPLDWQKYRHTALLFTFADKTQSIMIHATGSRYAFRLETMSNRDPRLSRSFAKEVDVGQIRFPMTKPRLVELISETPINNSDPEFNCQVWVENALQRLKGANQLSEGEYTKGVDGMIDATMEAEHESER</sequence>
<evidence type="ECO:0000313" key="2">
    <source>
        <dbReference type="Proteomes" id="UP001363622"/>
    </source>
</evidence>
<gene>
    <name evidence="1" type="ORF">IWZ03DRAFT_243839</name>
</gene>
<comment type="caution">
    <text evidence="1">The sequence shown here is derived from an EMBL/GenBank/DDBJ whole genome shotgun (WGS) entry which is preliminary data.</text>
</comment>
<dbReference type="InterPro" id="IPR046670">
    <property type="entry name" value="DUF6540"/>
</dbReference>
<organism evidence="1 2">
    <name type="scientific">Phyllosticta citriasiana</name>
    <dbReference type="NCBI Taxonomy" id="595635"/>
    <lineage>
        <taxon>Eukaryota</taxon>
        <taxon>Fungi</taxon>
        <taxon>Dikarya</taxon>
        <taxon>Ascomycota</taxon>
        <taxon>Pezizomycotina</taxon>
        <taxon>Dothideomycetes</taxon>
        <taxon>Dothideomycetes incertae sedis</taxon>
        <taxon>Botryosphaeriales</taxon>
        <taxon>Phyllostictaceae</taxon>
        <taxon>Phyllosticta</taxon>
    </lineage>
</organism>
<accession>A0ABR1KHG4</accession>
<evidence type="ECO:0000313" key="1">
    <source>
        <dbReference type="EMBL" id="KAK7513886.1"/>
    </source>
</evidence>
<reference evidence="1 2" key="1">
    <citation type="submission" date="2024-04" db="EMBL/GenBank/DDBJ databases">
        <title>Phyllosticta paracitricarpa is synonymous to the EU quarantine fungus P. citricarpa based on phylogenomic analyses.</title>
        <authorList>
            <consortium name="Lawrence Berkeley National Laboratory"/>
            <person name="Van Ingen-Buijs V.A."/>
            <person name="Van Westerhoven A.C."/>
            <person name="Haridas S."/>
            <person name="Skiadas P."/>
            <person name="Martin F."/>
            <person name="Groenewald J.Z."/>
            <person name="Crous P.W."/>
            <person name="Seidl M.F."/>
        </authorList>
    </citation>
    <scope>NUCLEOTIDE SEQUENCE [LARGE SCALE GENOMIC DNA]</scope>
    <source>
        <strain evidence="1 2">CBS 123371</strain>
    </source>
</reference>
<dbReference type="Proteomes" id="UP001363622">
    <property type="component" value="Unassembled WGS sequence"/>
</dbReference>
<dbReference type="Pfam" id="PF20174">
    <property type="entry name" value="DUF6540"/>
    <property type="match status" value="1"/>
</dbReference>
<dbReference type="EMBL" id="JBBPHU010000009">
    <property type="protein sequence ID" value="KAK7513886.1"/>
    <property type="molecule type" value="Genomic_DNA"/>
</dbReference>
<name>A0ABR1KHG4_9PEZI</name>
<proteinExistence type="predicted"/>
<keyword evidence="2" id="KW-1185">Reference proteome</keyword>
<protein>
    <submittedName>
        <fullName evidence="1">Uncharacterized protein</fullName>
    </submittedName>
</protein>